<proteinExistence type="predicted"/>
<evidence type="ECO:0008006" key="3">
    <source>
        <dbReference type="Google" id="ProtNLM"/>
    </source>
</evidence>
<reference evidence="2" key="1">
    <citation type="submission" date="2019-01" db="EMBL/GenBank/DDBJ databases">
        <title>Whole Genome Sequencing for Putative Detection of Antimicrobial Resistance and Potential Virulence Factors in Chryseobacterium indologenes isolated from Nile Tilapia in Tanzania.</title>
        <authorList>
            <person name="Mwega E."/>
            <person name="Mutoloki S."/>
            <person name="Mugimba K."/>
            <person name="Colquhoun D."/>
            <person name="Mdegela R."/>
            <person name="Evensen O."/>
            <person name="Wasteson Y."/>
        </authorList>
    </citation>
    <scope>NUCLEOTIDE SEQUENCE [LARGE SCALE GENOMIC DNA]</scope>
    <source>
        <strain evidence="2">StR 01</strain>
    </source>
</reference>
<sequence>MKNYILLTCMLGCTFLKAQVIMGGSTLQTPYTQLELQNTTGQKVLIQPAASNNTTLPKYNATQVDGYDDDLSMEGMLMYDKNATVSKVYDGSTWKQAFIPQAKSANWSRARIETASAGCLSIFCTSGNLSLSIPSSTSPIEFADYLSILQSADTFRIRQKGLYRVNFNLQYNGANLGFFGVKTNIAIVVNSQQKAYMSANTAFIGGGTYLAAADTVLFLDVNDTVNFRVSFDTTGLSIAGFTFGGTPESNVSLERIL</sequence>
<organism evidence="2">
    <name type="scientific">Chryseobacterium indologenes</name>
    <name type="common">Flavobacterium indologenes</name>
    <dbReference type="NCBI Taxonomy" id="253"/>
    <lineage>
        <taxon>Bacteria</taxon>
        <taxon>Pseudomonadati</taxon>
        <taxon>Bacteroidota</taxon>
        <taxon>Flavobacteriia</taxon>
        <taxon>Flavobacteriales</taxon>
        <taxon>Weeksellaceae</taxon>
        <taxon>Chryseobacterium group</taxon>
        <taxon>Chryseobacterium</taxon>
    </lineage>
</organism>
<keyword evidence="1" id="KW-0732">Signal</keyword>
<dbReference type="InterPro" id="IPR008983">
    <property type="entry name" value="Tumour_necrosis_fac-like_dom"/>
</dbReference>
<accession>A0A411DIJ9</accession>
<dbReference type="AlphaFoldDB" id="A0A411DIJ9"/>
<dbReference type="Gene3D" id="2.60.120.40">
    <property type="match status" value="1"/>
</dbReference>
<feature type="signal peptide" evidence="1">
    <location>
        <begin position="1"/>
        <end position="18"/>
    </location>
</feature>
<evidence type="ECO:0000256" key="1">
    <source>
        <dbReference type="SAM" id="SignalP"/>
    </source>
</evidence>
<feature type="chain" id="PRO_5019203589" description="C1q domain-containing protein" evidence="1">
    <location>
        <begin position="19"/>
        <end position="257"/>
    </location>
</feature>
<protein>
    <recommendedName>
        <fullName evidence="3">C1q domain-containing protein</fullName>
    </recommendedName>
</protein>
<evidence type="ECO:0000313" key="2">
    <source>
        <dbReference type="EMBL" id="QBA20154.1"/>
    </source>
</evidence>
<gene>
    <name evidence="2" type="ORF">EU348_02825</name>
</gene>
<dbReference type="EMBL" id="CP035532">
    <property type="protein sequence ID" value="QBA20154.1"/>
    <property type="molecule type" value="Genomic_DNA"/>
</dbReference>
<name>A0A411DIJ9_CHRID</name>